<dbReference type="EMBL" id="CATNWA010012953">
    <property type="protein sequence ID" value="CAI9564378.1"/>
    <property type="molecule type" value="Genomic_DNA"/>
</dbReference>
<organism evidence="1 2">
    <name type="scientific">Staurois parvus</name>
    <dbReference type="NCBI Taxonomy" id="386267"/>
    <lineage>
        <taxon>Eukaryota</taxon>
        <taxon>Metazoa</taxon>
        <taxon>Chordata</taxon>
        <taxon>Craniata</taxon>
        <taxon>Vertebrata</taxon>
        <taxon>Euteleostomi</taxon>
        <taxon>Amphibia</taxon>
        <taxon>Batrachia</taxon>
        <taxon>Anura</taxon>
        <taxon>Neobatrachia</taxon>
        <taxon>Ranoidea</taxon>
        <taxon>Ranidae</taxon>
        <taxon>Staurois</taxon>
    </lineage>
</organism>
<reference evidence="1" key="1">
    <citation type="submission" date="2023-05" db="EMBL/GenBank/DDBJ databases">
        <authorList>
            <person name="Stuckert A."/>
        </authorList>
    </citation>
    <scope>NUCLEOTIDE SEQUENCE</scope>
</reference>
<keyword evidence="2" id="KW-1185">Reference proteome</keyword>
<sequence>MCRVSPHHTSYQEIRRGYWKKERIREVRIKQFFYTMQKINP</sequence>
<gene>
    <name evidence="1" type="ORF">SPARVUS_LOCUS5883091</name>
</gene>
<dbReference type="Proteomes" id="UP001162483">
    <property type="component" value="Unassembled WGS sequence"/>
</dbReference>
<name>A0ABN9CYF2_9NEOB</name>
<accession>A0ABN9CYF2</accession>
<comment type="caution">
    <text evidence="1">The sequence shown here is derived from an EMBL/GenBank/DDBJ whole genome shotgun (WGS) entry which is preliminary data.</text>
</comment>
<proteinExistence type="predicted"/>
<evidence type="ECO:0000313" key="1">
    <source>
        <dbReference type="EMBL" id="CAI9564378.1"/>
    </source>
</evidence>
<protein>
    <submittedName>
        <fullName evidence="1">Uncharacterized protein</fullName>
    </submittedName>
</protein>
<evidence type="ECO:0000313" key="2">
    <source>
        <dbReference type="Proteomes" id="UP001162483"/>
    </source>
</evidence>